<dbReference type="EMBL" id="HACA01019313">
    <property type="protein sequence ID" value="CDW36674.1"/>
    <property type="molecule type" value="Transcribed_RNA"/>
</dbReference>
<feature type="non-terminal residue" evidence="1">
    <location>
        <position position="75"/>
    </location>
</feature>
<accession>A0A0K2UEI5</accession>
<organism evidence="1">
    <name type="scientific">Lepeophtheirus salmonis</name>
    <name type="common">Salmon louse</name>
    <name type="synonym">Caligus salmonis</name>
    <dbReference type="NCBI Taxonomy" id="72036"/>
    <lineage>
        <taxon>Eukaryota</taxon>
        <taxon>Metazoa</taxon>
        <taxon>Ecdysozoa</taxon>
        <taxon>Arthropoda</taxon>
        <taxon>Crustacea</taxon>
        <taxon>Multicrustacea</taxon>
        <taxon>Hexanauplia</taxon>
        <taxon>Copepoda</taxon>
        <taxon>Siphonostomatoida</taxon>
        <taxon>Caligidae</taxon>
        <taxon>Lepeophtheirus</taxon>
    </lineage>
</organism>
<feature type="non-terminal residue" evidence="1">
    <location>
        <position position="1"/>
    </location>
</feature>
<proteinExistence type="predicted"/>
<sequence>SAFLFIWHLTDYFLKLTVLRDRFSSKRDGCFFSLNTGGFHFSSDSWQPYPQSSPDGLIQFNPTFRFLKKVKSFPR</sequence>
<reference evidence="1" key="1">
    <citation type="submission" date="2014-05" db="EMBL/GenBank/DDBJ databases">
        <authorList>
            <person name="Chronopoulou M."/>
        </authorList>
    </citation>
    <scope>NUCLEOTIDE SEQUENCE</scope>
    <source>
        <tissue evidence="1">Whole organism</tissue>
    </source>
</reference>
<name>A0A0K2UEI5_LEPSM</name>
<dbReference type="AlphaFoldDB" id="A0A0K2UEI5"/>
<protein>
    <submittedName>
        <fullName evidence="1">Uncharacterized protein</fullName>
    </submittedName>
</protein>
<evidence type="ECO:0000313" key="1">
    <source>
        <dbReference type="EMBL" id="CDW36674.1"/>
    </source>
</evidence>